<keyword evidence="1" id="KW-0175">Coiled coil</keyword>
<evidence type="ECO:0000313" key="3">
    <source>
        <dbReference type="Proteomes" id="UP001165679"/>
    </source>
</evidence>
<dbReference type="RefSeq" id="WP_264713311.1">
    <property type="nucleotide sequence ID" value="NZ_JAPDNT010000004.1"/>
</dbReference>
<sequence>MPETPGPALSVAALLAERDARRLREREAEDQLKRKQQEELAEFKKRLDSFQLTDTHIQIVLDRIKRAFERGETELMLTSFPSEFCTDKARAIINADAPPINKPDKAEQTDRSREPEWLATLPAGARPIYEYWKSHLQPGGFGFSARIINYKGGMPGDIGLFFSWPKSAMEAQP</sequence>
<feature type="coiled-coil region" evidence="1">
    <location>
        <begin position="18"/>
        <end position="53"/>
    </location>
</feature>
<reference evidence="2" key="1">
    <citation type="submission" date="2022-09" db="EMBL/GenBank/DDBJ databases">
        <title>Rhodovastum sp. nov. RN2-1 isolated from soil in Seongnam, South Korea.</title>
        <authorList>
            <person name="Le N.T."/>
        </authorList>
    </citation>
    <scope>NUCLEOTIDE SEQUENCE</scope>
    <source>
        <strain evidence="2">RN2-1</strain>
    </source>
</reference>
<dbReference type="EMBL" id="JAPDNT010000004">
    <property type="protein sequence ID" value="MCW3474669.1"/>
    <property type="molecule type" value="Genomic_DNA"/>
</dbReference>
<evidence type="ECO:0000313" key="2">
    <source>
        <dbReference type="EMBL" id="MCW3474669.1"/>
    </source>
</evidence>
<keyword evidence="3" id="KW-1185">Reference proteome</keyword>
<dbReference type="AlphaFoldDB" id="A0AA41YK12"/>
<protein>
    <submittedName>
        <fullName evidence="2">Uncharacterized protein</fullName>
    </submittedName>
</protein>
<dbReference type="Proteomes" id="UP001165679">
    <property type="component" value="Unassembled WGS sequence"/>
</dbReference>
<evidence type="ECO:0000256" key="1">
    <source>
        <dbReference type="SAM" id="Coils"/>
    </source>
</evidence>
<reference evidence="2" key="2">
    <citation type="submission" date="2022-10" db="EMBL/GenBank/DDBJ databases">
        <authorList>
            <person name="Trinh H.N."/>
        </authorList>
    </citation>
    <scope>NUCLEOTIDE SEQUENCE</scope>
    <source>
        <strain evidence="2">RN2-1</strain>
    </source>
</reference>
<organism evidence="2 3">
    <name type="scientific">Limobrevibacterium gyesilva</name>
    <dbReference type="NCBI Taxonomy" id="2991712"/>
    <lineage>
        <taxon>Bacteria</taxon>
        <taxon>Pseudomonadati</taxon>
        <taxon>Pseudomonadota</taxon>
        <taxon>Alphaproteobacteria</taxon>
        <taxon>Acetobacterales</taxon>
        <taxon>Acetobacteraceae</taxon>
        <taxon>Limobrevibacterium</taxon>
    </lineage>
</organism>
<proteinExistence type="predicted"/>
<accession>A0AA41YK12</accession>
<gene>
    <name evidence="2" type="ORF">OL599_08725</name>
</gene>
<comment type="caution">
    <text evidence="2">The sequence shown here is derived from an EMBL/GenBank/DDBJ whole genome shotgun (WGS) entry which is preliminary data.</text>
</comment>
<name>A0AA41YK12_9PROT</name>